<dbReference type="EMBL" id="CP042582">
    <property type="protein sequence ID" value="QEX24151.1"/>
    <property type="molecule type" value="Genomic_DNA"/>
</dbReference>
<dbReference type="InterPro" id="IPR011051">
    <property type="entry name" value="RmlC_Cupin_sf"/>
</dbReference>
<dbReference type="Gene3D" id="2.60.120.10">
    <property type="entry name" value="Jelly Rolls"/>
    <property type="match status" value="2"/>
</dbReference>
<dbReference type="InterPro" id="IPR008775">
    <property type="entry name" value="Phytyl_CoA_dOase-like"/>
</dbReference>
<evidence type="ECO:0000259" key="3">
    <source>
        <dbReference type="Pfam" id="PF07883"/>
    </source>
</evidence>
<name>A0A5J6N322_9PROT</name>
<organism evidence="4 5">
    <name type="scientific">Hypericibacter adhaerens</name>
    <dbReference type="NCBI Taxonomy" id="2602016"/>
    <lineage>
        <taxon>Bacteria</taxon>
        <taxon>Pseudomonadati</taxon>
        <taxon>Pseudomonadota</taxon>
        <taxon>Alphaproteobacteria</taxon>
        <taxon>Rhodospirillales</taxon>
        <taxon>Dongiaceae</taxon>
        <taxon>Hypericibacter</taxon>
    </lineage>
</organism>
<dbReference type="AlphaFoldDB" id="A0A5J6N322"/>
<dbReference type="Pfam" id="PF07883">
    <property type="entry name" value="Cupin_2"/>
    <property type="match status" value="1"/>
</dbReference>
<sequence>MADDARADYREAFANAGFVGPLPFMAKPQALFFAKHLRLSRQARPAVWHKALGPSDPLIYKLASSPKLVGILQALIGEDLVLWGASVVTRKPGESHHWHCDMESCEPDGGFASVWIGLVNLQKDNGLKFIRGSHAYGVTVQELAAREGIPREGRTDDDVLRLANSQRGDAEIVQPEIGDGEAVVFDGRIWHGSHNDSAGVSRISLLLQYARSDRKIRVPDFRNLEWPFRFIDERPPVVAIAGRSDADANALVPPPGDLPGELRPSLHPIDPGSRCEEGVSFTPVPCFEGRTANAEFMECHYSILMPGASPHPPHRHVEEEILVVMSGCAELVLPASGGATEIVSAPAGAASYYPPYRLHTIRNASAEPVRYAMIKWRSSFVSAVEPLGTVIVRSTWLQEGGPGGPMAMTRLFEGPSAYLGKFHAHVTRIEPGAGYDAHRDGHDVAIFLLQGKIRVRGKEIPAPAVVFLPAGCLHDMKSVGTQTAKYLVWEFHKSARAPAPGLAAVSGDRQTPAKRPENGGRTAAG</sequence>
<dbReference type="PANTHER" id="PTHR20883:SF48">
    <property type="entry name" value="ECTOINE DIOXYGENASE"/>
    <property type="match status" value="1"/>
</dbReference>
<reference evidence="4 5" key="1">
    <citation type="submission" date="2019-08" db="EMBL/GenBank/DDBJ databases">
        <title>Hyperibacter terrae gen. nov., sp. nov. and Hyperibacter viscosus sp. nov., two new members in the family Rhodospirillaceae isolated from the rhizosphere of Hypericum perforatum.</title>
        <authorList>
            <person name="Noviana Z."/>
        </authorList>
    </citation>
    <scope>NUCLEOTIDE SEQUENCE [LARGE SCALE GENOMIC DNA]</scope>
    <source>
        <strain evidence="4 5">R5959</strain>
    </source>
</reference>
<dbReference type="Proteomes" id="UP000325797">
    <property type="component" value="Chromosome"/>
</dbReference>
<dbReference type="GO" id="GO:0016706">
    <property type="term" value="F:2-oxoglutarate-dependent dioxygenase activity"/>
    <property type="evidence" value="ECO:0007669"/>
    <property type="project" value="UniProtKB-ARBA"/>
</dbReference>
<dbReference type="GO" id="GO:0005506">
    <property type="term" value="F:iron ion binding"/>
    <property type="evidence" value="ECO:0007669"/>
    <property type="project" value="UniProtKB-ARBA"/>
</dbReference>
<proteinExistence type="predicted"/>
<dbReference type="PANTHER" id="PTHR20883">
    <property type="entry name" value="PHYTANOYL-COA DIOXYGENASE DOMAIN CONTAINING 1"/>
    <property type="match status" value="1"/>
</dbReference>
<evidence type="ECO:0000256" key="2">
    <source>
        <dbReference type="SAM" id="MobiDB-lite"/>
    </source>
</evidence>
<protein>
    <recommendedName>
        <fullName evidence="3">Cupin type-2 domain-containing protein</fullName>
    </recommendedName>
</protein>
<dbReference type="SUPFAM" id="SSF51182">
    <property type="entry name" value="RmlC-like cupins"/>
    <property type="match status" value="2"/>
</dbReference>
<accession>A0A5J6N322</accession>
<dbReference type="Gene3D" id="2.60.120.620">
    <property type="entry name" value="q2cbj1_9rhob like domain"/>
    <property type="match status" value="1"/>
</dbReference>
<evidence type="ECO:0000313" key="5">
    <source>
        <dbReference type="Proteomes" id="UP000325797"/>
    </source>
</evidence>
<keyword evidence="5" id="KW-1185">Reference proteome</keyword>
<dbReference type="InterPro" id="IPR014710">
    <property type="entry name" value="RmlC-like_jellyroll"/>
</dbReference>
<dbReference type="InterPro" id="IPR013096">
    <property type="entry name" value="Cupin_2"/>
</dbReference>
<dbReference type="CDD" id="cd02208">
    <property type="entry name" value="cupin_RmlC-like"/>
    <property type="match status" value="1"/>
</dbReference>
<dbReference type="SUPFAM" id="SSF51197">
    <property type="entry name" value="Clavaminate synthase-like"/>
    <property type="match status" value="1"/>
</dbReference>
<evidence type="ECO:0000313" key="4">
    <source>
        <dbReference type="EMBL" id="QEX24151.1"/>
    </source>
</evidence>
<feature type="region of interest" description="Disordered" evidence="2">
    <location>
        <begin position="501"/>
        <end position="525"/>
    </location>
</feature>
<evidence type="ECO:0000256" key="1">
    <source>
        <dbReference type="ARBA" id="ARBA00001954"/>
    </source>
</evidence>
<dbReference type="Pfam" id="PF05721">
    <property type="entry name" value="PhyH"/>
    <property type="match status" value="1"/>
</dbReference>
<feature type="domain" description="Cupin type-2" evidence="3">
    <location>
        <begin position="303"/>
        <end position="374"/>
    </location>
</feature>
<comment type="cofactor">
    <cofactor evidence="1">
        <name>Fe(2+)</name>
        <dbReference type="ChEBI" id="CHEBI:29033"/>
    </cofactor>
</comment>
<gene>
    <name evidence="4" type="ORF">FRZ61_40920</name>
</gene>
<dbReference type="KEGG" id="hadh:FRZ61_40920"/>